<organism evidence="2">
    <name type="scientific">Thrips palmi</name>
    <name type="common">Melon thrips</name>
    <dbReference type="NCBI Taxonomy" id="161013"/>
    <lineage>
        <taxon>Eukaryota</taxon>
        <taxon>Metazoa</taxon>
        <taxon>Ecdysozoa</taxon>
        <taxon>Arthropoda</taxon>
        <taxon>Hexapoda</taxon>
        <taxon>Insecta</taxon>
        <taxon>Pterygota</taxon>
        <taxon>Neoptera</taxon>
        <taxon>Paraneoptera</taxon>
        <taxon>Thysanoptera</taxon>
        <taxon>Terebrantia</taxon>
        <taxon>Thripoidea</taxon>
        <taxon>Thripidae</taxon>
        <taxon>Thrips</taxon>
    </lineage>
</organism>
<keyword evidence="1" id="KW-1185">Reference proteome</keyword>
<dbReference type="RefSeq" id="XP_034232470.1">
    <property type="nucleotide sequence ID" value="XM_034376579.1"/>
</dbReference>
<evidence type="ECO:0000313" key="2">
    <source>
        <dbReference type="RefSeq" id="XP_034232470.1"/>
    </source>
</evidence>
<dbReference type="InParanoid" id="A0A6P8Y791"/>
<dbReference type="OrthoDB" id="10029846at2759"/>
<dbReference type="KEGG" id="tpal:117640240"/>
<dbReference type="AlphaFoldDB" id="A0A6P8Y791"/>
<evidence type="ECO:0000313" key="1">
    <source>
        <dbReference type="Proteomes" id="UP000515158"/>
    </source>
</evidence>
<dbReference type="Proteomes" id="UP000515158">
    <property type="component" value="Unplaced"/>
</dbReference>
<sequence>MERRTRPAYQAVFQRLKLLSPFFDPESVMSDYELALMGALRIEFPNADSDGCLFHFVVSSVKHAKYELGLVIMIRENPVVRRIVQLCCGIPLAPPQMMRDALRAIAAEARLTLFYDDLIPYFDYLWYTWLSGPRYESLSVCGSVHRTNNACESFNHVLGSELGEHHVNVYRFLECLSNIEDTAQTDILTLYEGRNPGRPRKTSSLANDARIQLWTRNLLDGYITIREFIHCVSPTLHGLFEEQVRAGP</sequence>
<protein>
    <submittedName>
        <fullName evidence="2">Uncharacterized protein LOC117640240</fullName>
    </submittedName>
</protein>
<name>A0A6P8Y791_THRPL</name>
<reference evidence="2" key="1">
    <citation type="submission" date="2025-08" db="UniProtKB">
        <authorList>
            <consortium name="RefSeq"/>
        </authorList>
    </citation>
    <scope>IDENTIFICATION</scope>
    <source>
        <tissue evidence="2">Total insect</tissue>
    </source>
</reference>
<gene>
    <name evidence="2" type="primary">LOC117640240</name>
</gene>
<proteinExistence type="predicted"/>
<accession>A0A6P8Y791</accession>
<dbReference type="GeneID" id="117640240"/>